<keyword evidence="9" id="KW-1185">Reference proteome</keyword>
<organism evidence="8 9">
    <name type="scientific">Basilea psittacipulmonis DSM 24701</name>
    <dbReference type="NCBI Taxonomy" id="1072685"/>
    <lineage>
        <taxon>Bacteria</taxon>
        <taxon>Pseudomonadati</taxon>
        <taxon>Pseudomonadota</taxon>
        <taxon>Betaproteobacteria</taxon>
        <taxon>Burkholderiales</taxon>
        <taxon>Alcaligenaceae</taxon>
        <taxon>Basilea</taxon>
    </lineage>
</organism>
<dbReference type="CDD" id="cd00609">
    <property type="entry name" value="AAT_like"/>
    <property type="match status" value="1"/>
</dbReference>
<dbReference type="STRING" id="1072685.IX83_01955"/>
<dbReference type="RefSeq" id="WP_038498544.1">
    <property type="nucleotide sequence ID" value="NZ_AFWK01000014.1"/>
</dbReference>
<proteinExistence type="inferred from homology"/>
<dbReference type="GO" id="GO:0008483">
    <property type="term" value="F:transaminase activity"/>
    <property type="evidence" value="ECO:0007669"/>
    <property type="project" value="UniProtKB-KW"/>
</dbReference>
<dbReference type="EC" id="2.6.1.-" evidence="6"/>
<dbReference type="GO" id="GO:0006520">
    <property type="term" value="P:amino acid metabolic process"/>
    <property type="evidence" value="ECO:0007669"/>
    <property type="project" value="InterPro"/>
</dbReference>
<evidence type="ECO:0000256" key="3">
    <source>
        <dbReference type="ARBA" id="ARBA00022576"/>
    </source>
</evidence>
<keyword evidence="4 6" id="KW-0808">Transferase</keyword>
<feature type="domain" description="Aminotransferase class I/classII large" evidence="7">
    <location>
        <begin position="31"/>
        <end position="375"/>
    </location>
</feature>
<comment type="similarity">
    <text evidence="2 6">Belongs to the class-I pyridoxal-phosphate-dependent aminotransferase family.</text>
</comment>
<dbReference type="KEGG" id="bpsi:IX83_01955"/>
<dbReference type="Proteomes" id="UP000028945">
    <property type="component" value="Chromosome"/>
</dbReference>
<dbReference type="HOGENOM" id="CLU_017584_4_3_4"/>
<evidence type="ECO:0000256" key="1">
    <source>
        <dbReference type="ARBA" id="ARBA00001933"/>
    </source>
</evidence>
<comment type="cofactor">
    <cofactor evidence="1 6">
        <name>pyridoxal 5'-phosphate</name>
        <dbReference type="ChEBI" id="CHEBI:597326"/>
    </cofactor>
</comment>
<keyword evidence="5" id="KW-0663">Pyridoxal phosphate</keyword>
<dbReference type="Gene3D" id="3.40.640.10">
    <property type="entry name" value="Type I PLP-dependent aspartate aminotransferase-like (Major domain)"/>
    <property type="match status" value="1"/>
</dbReference>
<dbReference type="eggNOG" id="COG0436">
    <property type="taxonomic scope" value="Bacteria"/>
</dbReference>
<dbReference type="AlphaFoldDB" id="A0A077DBP8"/>
<dbReference type="PANTHER" id="PTHR46383:SF2">
    <property type="entry name" value="AMINOTRANSFERASE"/>
    <property type="match status" value="1"/>
</dbReference>
<protein>
    <recommendedName>
        <fullName evidence="6">Aminotransferase</fullName>
        <ecNumber evidence="6">2.6.1.-</ecNumber>
    </recommendedName>
</protein>
<dbReference type="EMBL" id="CP009238">
    <property type="protein sequence ID" value="AIL32240.1"/>
    <property type="molecule type" value="Genomic_DNA"/>
</dbReference>
<dbReference type="InterPro" id="IPR015421">
    <property type="entry name" value="PyrdxlP-dep_Trfase_major"/>
</dbReference>
<dbReference type="PROSITE" id="PS00105">
    <property type="entry name" value="AA_TRANSFER_CLASS_1"/>
    <property type="match status" value="1"/>
</dbReference>
<dbReference type="InterPro" id="IPR050596">
    <property type="entry name" value="AspAT/PAT-like"/>
</dbReference>
<evidence type="ECO:0000313" key="8">
    <source>
        <dbReference type="EMBL" id="AIL32240.1"/>
    </source>
</evidence>
<keyword evidence="3 6" id="KW-0032">Aminotransferase</keyword>
<gene>
    <name evidence="8" type="ORF">IX83_01955</name>
</gene>
<evidence type="ECO:0000256" key="2">
    <source>
        <dbReference type="ARBA" id="ARBA00007441"/>
    </source>
</evidence>
<dbReference type="Pfam" id="PF00155">
    <property type="entry name" value="Aminotran_1_2"/>
    <property type="match status" value="1"/>
</dbReference>
<sequence>MDFAKRMQEITSFRAVDLSNLAQEKRAKGFDVISMGIGEPDFTAPLSVVEALDKAAREGKSAYSEAAGIPELREAIAQYYNEHFHTHITSKQVIVTSGASAALAMTSLCFINPGDEILMPDPSYPPNMSFIRCAGGIPKQIPTTIEGRFQLTAQDIEANWSERTRGVLLASPGNPTGTSIEYEELKRIVQVVKKRGGLLIMDEIYLGLYYAQKPKSVLSIDDDVVVINSFSKYFNMTGWRLGWIVLPEQHVKEFEKLSSNFAICASSLAQRAALACFEPDTIKIYEDRRLKFKERLDYLVPALEALDIHVPVVPDGAFYIYADVSRYTEDSFKFAYELLDKANIVWVPGLDFGPTWAKKMVRISYATALDRLQEAMYRLEKIL</sequence>
<reference evidence="8 9" key="1">
    <citation type="journal article" date="2014" name="BMC Genomics">
        <title>A genomic perspective on a new bacterial genus and species from the Alcaligenaceae family, Basilea psittacipulmonis.</title>
        <authorList>
            <person name="Whiteson K.L."/>
            <person name="Hernandez D."/>
            <person name="Lazarevic V."/>
            <person name="Gaia N."/>
            <person name="Farinelli L."/>
            <person name="Francois P."/>
            <person name="Pilo P."/>
            <person name="Frey J."/>
            <person name="Schrenzel J."/>
        </authorList>
    </citation>
    <scope>NUCLEOTIDE SEQUENCE [LARGE SCALE GENOMIC DNA]</scope>
    <source>
        <strain evidence="8 9">DSM 24701</strain>
    </source>
</reference>
<dbReference type="InterPro" id="IPR004838">
    <property type="entry name" value="NHTrfase_class1_PyrdxlP-BS"/>
</dbReference>
<evidence type="ECO:0000313" key="9">
    <source>
        <dbReference type="Proteomes" id="UP000028945"/>
    </source>
</evidence>
<evidence type="ECO:0000256" key="6">
    <source>
        <dbReference type="RuleBase" id="RU000481"/>
    </source>
</evidence>
<dbReference type="PANTHER" id="PTHR46383">
    <property type="entry name" value="ASPARTATE AMINOTRANSFERASE"/>
    <property type="match status" value="1"/>
</dbReference>
<evidence type="ECO:0000256" key="4">
    <source>
        <dbReference type="ARBA" id="ARBA00022679"/>
    </source>
</evidence>
<name>A0A077DBP8_9BURK</name>
<dbReference type="InterPro" id="IPR015424">
    <property type="entry name" value="PyrdxlP-dep_Trfase"/>
</dbReference>
<dbReference type="NCBIfam" id="NF005601">
    <property type="entry name" value="PRK07337.1"/>
    <property type="match status" value="1"/>
</dbReference>
<dbReference type="InterPro" id="IPR004839">
    <property type="entry name" value="Aminotransferase_I/II_large"/>
</dbReference>
<dbReference type="SUPFAM" id="SSF53383">
    <property type="entry name" value="PLP-dependent transferases"/>
    <property type="match status" value="1"/>
</dbReference>
<dbReference type="GO" id="GO:0030170">
    <property type="term" value="F:pyridoxal phosphate binding"/>
    <property type="evidence" value="ECO:0007669"/>
    <property type="project" value="InterPro"/>
</dbReference>
<evidence type="ECO:0000259" key="7">
    <source>
        <dbReference type="Pfam" id="PF00155"/>
    </source>
</evidence>
<accession>A0A077DBP8</accession>
<dbReference type="OrthoDB" id="9803354at2"/>
<evidence type="ECO:0000256" key="5">
    <source>
        <dbReference type="ARBA" id="ARBA00022898"/>
    </source>
</evidence>